<dbReference type="EMBL" id="JAPWDQ010000010">
    <property type="protein sequence ID" value="KAJ5477542.1"/>
    <property type="molecule type" value="Genomic_DNA"/>
</dbReference>
<feature type="region of interest" description="Disordered" evidence="1">
    <location>
        <begin position="1"/>
        <end position="33"/>
    </location>
</feature>
<organism evidence="2 3">
    <name type="scientific">Penicillium diatomitis</name>
    <dbReference type="NCBI Taxonomy" id="2819901"/>
    <lineage>
        <taxon>Eukaryota</taxon>
        <taxon>Fungi</taxon>
        <taxon>Dikarya</taxon>
        <taxon>Ascomycota</taxon>
        <taxon>Pezizomycotina</taxon>
        <taxon>Eurotiomycetes</taxon>
        <taxon>Eurotiomycetidae</taxon>
        <taxon>Eurotiales</taxon>
        <taxon>Aspergillaceae</taxon>
        <taxon>Penicillium</taxon>
    </lineage>
</organism>
<proteinExistence type="predicted"/>
<evidence type="ECO:0000313" key="2">
    <source>
        <dbReference type="EMBL" id="KAJ5477542.1"/>
    </source>
</evidence>
<reference evidence="2" key="2">
    <citation type="journal article" date="2023" name="IMA Fungus">
        <title>Comparative genomic study of the Penicillium genus elucidates a diverse pangenome and 15 lateral gene transfer events.</title>
        <authorList>
            <person name="Petersen C."/>
            <person name="Sorensen T."/>
            <person name="Nielsen M.R."/>
            <person name="Sondergaard T.E."/>
            <person name="Sorensen J.L."/>
            <person name="Fitzpatrick D.A."/>
            <person name="Frisvad J.C."/>
            <person name="Nielsen K.L."/>
        </authorList>
    </citation>
    <scope>NUCLEOTIDE SEQUENCE</scope>
    <source>
        <strain evidence="2">IBT 30728</strain>
    </source>
</reference>
<protein>
    <submittedName>
        <fullName evidence="2">Uncharacterized protein</fullName>
    </submittedName>
</protein>
<sequence>MKALDGDDDEAWGPAYSVPPWGGGKAHGPVPPDDQIRQFGLVEDHYKYDDAELISIPCKSNLRIYVHCTYDDCKTVQGEEFRRQSTPGPEASLTRTASLTTTTPCGGHGRHPPSQMVDVSTYSPKNSLALAASAAVRAEMSSSSNVEREDHTIHAKKVPEGRCVGMTNQATQQPH</sequence>
<feature type="region of interest" description="Disordered" evidence="1">
    <location>
        <begin position="80"/>
        <end position="116"/>
    </location>
</feature>
<accession>A0A9W9WVZ0</accession>
<gene>
    <name evidence="2" type="ORF">N7539_007686</name>
</gene>
<feature type="region of interest" description="Disordered" evidence="1">
    <location>
        <begin position="141"/>
        <end position="175"/>
    </location>
</feature>
<feature type="compositionally biased region" description="Basic and acidic residues" evidence="1">
    <location>
        <begin position="146"/>
        <end position="160"/>
    </location>
</feature>
<feature type="compositionally biased region" description="Low complexity" evidence="1">
    <location>
        <begin position="91"/>
        <end position="103"/>
    </location>
</feature>
<dbReference type="Proteomes" id="UP001148312">
    <property type="component" value="Unassembled WGS sequence"/>
</dbReference>
<reference evidence="2" key="1">
    <citation type="submission" date="2022-12" db="EMBL/GenBank/DDBJ databases">
        <authorList>
            <person name="Petersen C."/>
        </authorList>
    </citation>
    <scope>NUCLEOTIDE SEQUENCE</scope>
    <source>
        <strain evidence="2">IBT 30728</strain>
    </source>
</reference>
<comment type="caution">
    <text evidence="2">The sequence shown here is derived from an EMBL/GenBank/DDBJ whole genome shotgun (WGS) entry which is preliminary data.</text>
</comment>
<dbReference type="AlphaFoldDB" id="A0A9W9WVZ0"/>
<feature type="compositionally biased region" description="Acidic residues" evidence="1">
    <location>
        <begin position="1"/>
        <end position="11"/>
    </location>
</feature>
<dbReference type="GeneID" id="81627536"/>
<evidence type="ECO:0000256" key="1">
    <source>
        <dbReference type="SAM" id="MobiDB-lite"/>
    </source>
</evidence>
<keyword evidence="3" id="KW-1185">Reference proteome</keyword>
<feature type="compositionally biased region" description="Polar residues" evidence="1">
    <location>
        <begin position="166"/>
        <end position="175"/>
    </location>
</feature>
<evidence type="ECO:0000313" key="3">
    <source>
        <dbReference type="Proteomes" id="UP001148312"/>
    </source>
</evidence>
<dbReference type="RefSeq" id="XP_056788086.1">
    <property type="nucleotide sequence ID" value="XM_056937287.1"/>
</dbReference>
<name>A0A9W9WVZ0_9EURO</name>